<gene>
    <name evidence="5" type="ORF">H9X83_07440</name>
</gene>
<dbReference type="Pfam" id="PF12802">
    <property type="entry name" value="MarR_2"/>
    <property type="match status" value="1"/>
</dbReference>
<evidence type="ECO:0000256" key="3">
    <source>
        <dbReference type="ARBA" id="ARBA00022723"/>
    </source>
</evidence>
<feature type="domain" description="HTH marR-type" evidence="4">
    <location>
        <begin position="274"/>
        <end position="414"/>
    </location>
</feature>
<evidence type="ECO:0000313" key="6">
    <source>
        <dbReference type="Proteomes" id="UP000729290"/>
    </source>
</evidence>
<evidence type="ECO:0000259" key="4">
    <source>
        <dbReference type="PROSITE" id="PS50995"/>
    </source>
</evidence>
<keyword evidence="1" id="KW-0328">Glycosyltransferase</keyword>
<dbReference type="Proteomes" id="UP000729290">
    <property type="component" value="Unassembled WGS sequence"/>
</dbReference>
<dbReference type="InterPro" id="IPR050748">
    <property type="entry name" value="Glycosyltrans_8_dom-fam"/>
</dbReference>
<dbReference type="InterPro" id="IPR036388">
    <property type="entry name" value="WH-like_DNA-bd_sf"/>
</dbReference>
<dbReference type="PANTHER" id="PTHR13778">
    <property type="entry name" value="GLYCOSYLTRANSFERASE 8 DOMAIN-CONTAINING PROTEIN"/>
    <property type="match status" value="1"/>
</dbReference>
<dbReference type="EMBL" id="JACSNV010000009">
    <property type="protein sequence ID" value="MBM6877991.1"/>
    <property type="molecule type" value="Genomic_DNA"/>
</dbReference>
<dbReference type="Gene3D" id="1.10.10.10">
    <property type="entry name" value="Winged helix-like DNA-binding domain superfamily/Winged helix DNA-binding domain"/>
    <property type="match status" value="1"/>
</dbReference>
<dbReference type="Gene3D" id="3.90.550.10">
    <property type="entry name" value="Spore Coat Polysaccharide Biosynthesis Protein SpsA, Chain A"/>
    <property type="match status" value="1"/>
</dbReference>
<dbReference type="SUPFAM" id="SSF46785">
    <property type="entry name" value="Winged helix' DNA-binding domain"/>
    <property type="match status" value="1"/>
</dbReference>
<dbReference type="Pfam" id="PF01501">
    <property type="entry name" value="Glyco_transf_8"/>
    <property type="match status" value="1"/>
</dbReference>
<dbReference type="InterPro" id="IPR029044">
    <property type="entry name" value="Nucleotide-diphossugar_trans"/>
</dbReference>
<dbReference type="SUPFAM" id="SSF53448">
    <property type="entry name" value="Nucleotide-diphospho-sugar transferases"/>
    <property type="match status" value="1"/>
</dbReference>
<keyword evidence="2" id="KW-0808">Transferase</keyword>
<dbReference type="InterPro" id="IPR036390">
    <property type="entry name" value="WH_DNA-bd_sf"/>
</dbReference>
<dbReference type="CDD" id="cd04194">
    <property type="entry name" value="GT8_A4GalT_like"/>
    <property type="match status" value="1"/>
</dbReference>
<dbReference type="InterPro" id="IPR000835">
    <property type="entry name" value="HTH_MarR-typ"/>
</dbReference>
<organism evidence="5 6">
    <name type="scientific">Anaerotignum lactatifermentans</name>
    <dbReference type="NCBI Taxonomy" id="160404"/>
    <lineage>
        <taxon>Bacteria</taxon>
        <taxon>Bacillati</taxon>
        <taxon>Bacillota</taxon>
        <taxon>Clostridia</taxon>
        <taxon>Lachnospirales</taxon>
        <taxon>Anaerotignaceae</taxon>
        <taxon>Anaerotignum</taxon>
    </lineage>
</organism>
<dbReference type="InterPro" id="IPR002495">
    <property type="entry name" value="Glyco_trans_8"/>
</dbReference>
<sequence length="421" mass="48765">MNLLFSIDRNCIDLLLNCMHSISENGGAETYDAYIFHSDLGSMDAERIKAFSPPSVRCFFLAVPEEMFSDFPETKRYPRQIYYRLAAAELLPKHLERILYLDIDTLVINDLRELYDTDFQGNLFVACTHTKKLLSRINQVRLDVEENVPYVNTGVLLMHLPLMRKEVKLEEIQAYAAEKKNTLLLPDQDILTALYGHRVKLADPLKYNLSDRDIDFYNADPMHRKIDLAWVRKNAVILHYYGRNKPWKESYHGILGVFYEQQKERRKLLRPDPAKEQLETLNQQMKELAGLYRKAVSRLGVSENELWVWYSLIVLKGDQTQQEICNLWSLSKQTVNTIINHMAQKGLVTLENVPGARNRKIIRLTPEGETYGKQIILPLSEAQLRAFTKLSPEVRTVFLQGMGQYLEALTEILSANSFPDH</sequence>
<name>A0ABS2G938_9FIRM</name>
<reference evidence="5 6" key="1">
    <citation type="journal article" date="2021" name="Sci. Rep.">
        <title>The distribution of antibiotic resistance genes in chicken gut microbiota commensals.</title>
        <authorList>
            <person name="Juricova H."/>
            <person name="Matiasovicova J."/>
            <person name="Kubasova T."/>
            <person name="Cejkova D."/>
            <person name="Rychlik I."/>
        </authorList>
    </citation>
    <scope>NUCLEOTIDE SEQUENCE [LARGE SCALE GENOMIC DNA]</scope>
    <source>
        <strain evidence="5 6">An431b</strain>
    </source>
</reference>
<evidence type="ECO:0000256" key="2">
    <source>
        <dbReference type="ARBA" id="ARBA00022679"/>
    </source>
</evidence>
<dbReference type="SMART" id="SM00347">
    <property type="entry name" value="HTH_MARR"/>
    <property type="match status" value="1"/>
</dbReference>
<dbReference type="PROSITE" id="PS50995">
    <property type="entry name" value="HTH_MARR_2"/>
    <property type="match status" value="1"/>
</dbReference>
<evidence type="ECO:0000256" key="1">
    <source>
        <dbReference type="ARBA" id="ARBA00022676"/>
    </source>
</evidence>
<dbReference type="PANTHER" id="PTHR13778:SF47">
    <property type="entry name" value="LIPOPOLYSACCHARIDE 1,3-GALACTOSYLTRANSFERASE"/>
    <property type="match status" value="1"/>
</dbReference>
<proteinExistence type="predicted"/>
<keyword evidence="6" id="KW-1185">Reference proteome</keyword>
<evidence type="ECO:0000313" key="5">
    <source>
        <dbReference type="EMBL" id="MBM6877991.1"/>
    </source>
</evidence>
<keyword evidence="3" id="KW-0479">Metal-binding</keyword>
<comment type="caution">
    <text evidence="5">The sequence shown here is derived from an EMBL/GenBank/DDBJ whole genome shotgun (WGS) entry which is preliminary data.</text>
</comment>
<dbReference type="RefSeq" id="WP_205133788.1">
    <property type="nucleotide sequence ID" value="NZ_JACSNT010000008.1"/>
</dbReference>
<protein>
    <recommendedName>
        <fullName evidence="4">HTH marR-type domain-containing protein</fullName>
    </recommendedName>
</protein>
<accession>A0ABS2G938</accession>